<proteinExistence type="predicted"/>
<dbReference type="PANTHER" id="PTHR43796">
    <property type="entry name" value="CARBOXYNORSPERMIDINE SYNTHASE"/>
    <property type="match status" value="1"/>
</dbReference>
<evidence type="ECO:0000313" key="1">
    <source>
        <dbReference type="EMBL" id="XCM36831.1"/>
    </source>
</evidence>
<dbReference type="EMBL" id="CP159837">
    <property type="protein sequence ID" value="XCM36831.1"/>
    <property type="molecule type" value="Genomic_DNA"/>
</dbReference>
<reference evidence="1" key="1">
    <citation type="submission" date="2024-07" db="EMBL/GenBank/DDBJ databases">
        <authorList>
            <person name="Kim Y.J."/>
            <person name="Jeong J.Y."/>
        </authorList>
    </citation>
    <scope>NUCLEOTIDE SEQUENCE</scope>
    <source>
        <strain evidence="1">GIHE-MW2</strain>
    </source>
</reference>
<dbReference type="PANTHER" id="PTHR43796:SF2">
    <property type="entry name" value="CARBOXYNORSPERMIDINE SYNTHASE"/>
    <property type="match status" value="1"/>
</dbReference>
<accession>A0AAU8JCA2</accession>
<name>A0AAU8JCA2_9CYAN</name>
<dbReference type="AlphaFoldDB" id="A0AAU8JCA2"/>
<gene>
    <name evidence="1" type="ORF">ABWT76_005616</name>
</gene>
<protein>
    <submittedName>
        <fullName evidence="1">Uncharacterized protein</fullName>
    </submittedName>
</protein>
<dbReference type="RefSeq" id="WP_082348988.1">
    <property type="nucleotide sequence ID" value="NZ_CP159837.1"/>
</dbReference>
<sequence length="138" mass="14830">MKNVVTKFGSVPDFYNYLTGMVAKLPPKILENPQTIEFLSQVSYAMTQITDKFTGVGLAMRAEVSGTKAGQRAKAIATMVHKNTAIAAGAGTGSIAELILAGKLRQPGVWLVEQALSTDLFTETMQRRQIPIGLMVDG</sequence>
<organism evidence="1">
    <name type="scientific">Planktothricoides raciborskii GIHE-MW2</name>
    <dbReference type="NCBI Taxonomy" id="2792601"/>
    <lineage>
        <taxon>Bacteria</taxon>
        <taxon>Bacillati</taxon>
        <taxon>Cyanobacteriota</taxon>
        <taxon>Cyanophyceae</taxon>
        <taxon>Oscillatoriophycideae</taxon>
        <taxon>Oscillatoriales</taxon>
        <taxon>Oscillatoriaceae</taxon>
        <taxon>Planktothricoides</taxon>
    </lineage>
</organism>